<dbReference type="Gene3D" id="3.40.50.150">
    <property type="entry name" value="Vaccinia Virus protein VP39"/>
    <property type="match status" value="1"/>
</dbReference>
<dbReference type="PANTHER" id="PTHR43591">
    <property type="entry name" value="METHYLTRANSFERASE"/>
    <property type="match status" value="1"/>
</dbReference>
<dbReference type="RefSeq" id="WP_193943379.1">
    <property type="nucleotide sequence ID" value="NZ_JADEWB010000103.1"/>
</dbReference>
<gene>
    <name evidence="2" type="ORF">IQ227_16450</name>
</gene>
<dbReference type="CDD" id="cd02440">
    <property type="entry name" value="AdoMet_MTases"/>
    <property type="match status" value="1"/>
</dbReference>
<reference evidence="2 3" key="1">
    <citation type="submission" date="2020-10" db="EMBL/GenBank/DDBJ databases">
        <authorList>
            <person name="Castelo-Branco R."/>
            <person name="Eusebio N."/>
            <person name="Adriana R."/>
            <person name="Vieira A."/>
            <person name="Brugerolle De Fraissinette N."/>
            <person name="Rezende De Castro R."/>
            <person name="Schneider M.P."/>
            <person name="Vasconcelos V."/>
            <person name="Leao P.N."/>
        </authorList>
    </citation>
    <scope>NUCLEOTIDE SEQUENCE [LARGE SCALE GENOMIC DNA]</scope>
    <source>
        <strain evidence="2 3">LEGE 00250</strain>
    </source>
</reference>
<keyword evidence="2" id="KW-0489">Methyltransferase</keyword>
<keyword evidence="2" id="KW-0808">Transferase</keyword>
<accession>A0ABR9VGF2</accession>
<dbReference type="GO" id="GO:0008168">
    <property type="term" value="F:methyltransferase activity"/>
    <property type="evidence" value="ECO:0007669"/>
    <property type="project" value="UniProtKB-KW"/>
</dbReference>
<dbReference type="EMBL" id="JADEWB010000103">
    <property type="protein sequence ID" value="MBE9237571.1"/>
    <property type="molecule type" value="Genomic_DNA"/>
</dbReference>
<evidence type="ECO:0000313" key="3">
    <source>
        <dbReference type="Proteomes" id="UP000606776"/>
    </source>
</evidence>
<evidence type="ECO:0000259" key="1">
    <source>
        <dbReference type="Pfam" id="PF08241"/>
    </source>
</evidence>
<dbReference type="Proteomes" id="UP000606776">
    <property type="component" value="Unassembled WGS sequence"/>
</dbReference>
<dbReference type="InterPro" id="IPR029063">
    <property type="entry name" value="SAM-dependent_MTases_sf"/>
</dbReference>
<dbReference type="InterPro" id="IPR013216">
    <property type="entry name" value="Methyltransf_11"/>
</dbReference>
<dbReference type="GO" id="GO:0032259">
    <property type="term" value="P:methylation"/>
    <property type="evidence" value="ECO:0007669"/>
    <property type="project" value="UniProtKB-KW"/>
</dbReference>
<dbReference type="Pfam" id="PF08241">
    <property type="entry name" value="Methyltransf_11"/>
    <property type="match status" value="1"/>
</dbReference>
<protein>
    <submittedName>
        <fullName evidence="2">Methyltransferase domain-containing protein</fullName>
    </submittedName>
</protein>
<feature type="domain" description="Methyltransferase type 11" evidence="1">
    <location>
        <begin position="68"/>
        <end position="169"/>
    </location>
</feature>
<proteinExistence type="predicted"/>
<organism evidence="2 3">
    <name type="scientific">Sphaerospermopsis aphanizomenoides LEGE 00250</name>
    <dbReference type="NCBI Taxonomy" id="2777972"/>
    <lineage>
        <taxon>Bacteria</taxon>
        <taxon>Bacillati</taxon>
        <taxon>Cyanobacteriota</taxon>
        <taxon>Cyanophyceae</taxon>
        <taxon>Nostocales</taxon>
        <taxon>Aphanizomenonaceae</taxon>
        <taxon>Sphaerospermopsis</taxon>
        <taxon>Sphaerospermopsis aphanizomenoides</taxon>
    </lineage>
</organism>
<name>A0ABR9VGF2_9CYAN</name>
<keyword evidence="3" id="KW-1185">Reference proteome</keyword>
<sequence>MINTTNITKFMEWWLLSEKLSDDNQRIFDEYYCSYKRNFGKYIAKHYGSQVKEIEDTLSSFKGRPRILEVGCGCGTESLWFAIKGASVLGIDLSEPRLNVARERLRILRDNVKFEIDADFKFANIFDLNVGSNTIDVIWMEQAFHHIEPREYLPAICFDILKPGGYIIILEGNGWNPLLQLSLFRQRGFKTIRRFTDNHGIEHVYGNERITTPGILARLFKNNGFELVSQRYFRILPNLPGLEGLAWLEKLVPPWFAIAFTHYNIVLQKK</sequence>
<comment type="caution">
    <text evidence="2">The sequence shown here is derived from an EMBL/GenBank/DDBJ whole genome shotgun (WGS) entry which is preliminary data.</text>
</comment>
<evidence type="ECO:0000313" key="2">
    <source>
        <dbReference type="EMBL" id="MBE9237571.1"/>
    </source>
</evidence>
<dbReference type="SUPFAM" id="SSF53335">
    <property type="entry name" value="S-adenosyl-L-methionine-dependent methyltransferases"/>
    <property type="match status" value="1"/>
</dbReference>